<dbReference type="SUPFAM" id="SSF51905">
    <property type="entry name" value="FAD/NAD(P)-binding domain"/>
    <property type="match status" value="1"/>
</dbReference>
<reference evidence="5 6" key="1">
    <citation type="journal article" date="2018" name="Mol. Plant">
        <title>The genome of Artemisia annua provides insight into the evolution of Asteraceae family and artemisinin biosynthesis.</title>
        <authorList>
            <person name="Shen Q."/>
            <person name="Zhang L."/>
            <person name="Liao Z."/>
            <person name="Wang S."/>
            <person name="Yan T."/>
            <person name="Shi P."/>
            <person name="Liu M."/>
            <person name="Fu X."/>
            <person name="Pan Q."/>
            <person name="Wang Y."/>
            <person name="Lv Z."/>
            <person name="Lu X."/>
            <person name="Zhang F."/>
            <person name="Jiang W."/>
            <person name="Ma Y."/>
            <person name="Chen M."/>
            <person name="Hao X."/>
            <person name="Li L."/>
            <person name="Tang Y."/>
            <person name="Lv G."/>
            <person name="Zhou Y."/>
            <person name="Sun X."/>
            <person name="Brodelius P.E."/>
            <person name="Rose J.K.C."/>
            <person name="Tang K."/>
        </authorList>
    </citation>
    <scope>NUCLEOTIDE SEQUENCE [LARGE SCALE GENOMIC DNA]</scope>
    <source>
        <strain evidence="6">cv. Huhao1</strain>
        <tissue evidence="5">Leaf</tissue>
    </source>
</reference>
<dbReference type="InterPro" id="IPR044560">
    <property type="entry name" value="MOase"/>
</dbReference>
<evidence type="ECO:0000256" key="2">
    <source>
        <dbReference type="ARBA" id="ARBA00023033"/>
    </source>
</evidence>
<dbReference type="PRINTS" id="PR00420">
    <property type="entry name" value="RNGMNOXGNASE"/>
</dbReference>
<organism evidence="5 6">
    <name type="scientific">Artemisia annua</name>
    <name type="common">Sweet wormwood</name>
    <dbReference type="NCBI Taxonomy" id="35608"/>
    <lineage>
        <taxon>Eukaryota</taxon>
        <taxon>Viridiplantae</taxon>
        <taxon>Streptophyta</taxon>
        <taxon>Embryophyta</taxon>
        <taxon>Tracheophyta</taxon>
        <taxon>Spermatophyta</taxon>
        <taxon>Magnoliopsida</taxon>
        <taxon>eudicotyledons</taxon>
        <taxon>Gunneridae</taxon>
        <taxon>Pentapetalae</taxon>
        <taxon>asterids</taxon>
        <taxon>campanulids</taxon>
        <taxon>Asterales</taxon>
        <taxon>Asteraceae</taxon>
        <taxon>Asteroideae</taxon>
        <taxon>Anthemideae</taxon>
        <taxon>Artemisiinae</taxon>
        <taxon>Artemisia</taxon>
    </lineage>
</organism>
<proteinExistence type="inferred from homology"/>
<dbReference type="STRING" id="35608.A0A2U1P4T1"/>
<dbReference type="Pfam" id="PF01494">
    <property type="entry name" value="FAD_binding_3"/>
    <property type="match status" value="1"/>
</dbReference>
<dbReference type="InterPro" id="IPR002938">
    <property type="entry name" value="FAD-bd"/>
</dbReference>
<dbReference type="EMBL" id="PKPP01001675">
    <property type="protein sequence ID" value="PWA80774.1"/>
    <property type="molecule type" value="Genomic_DNA"/>
</dbReference>
<keyword evidence="6" id="KW-1185">Reference proteome</keyword>
<dbReference type="GO" id="GO:0004497">
    <property type="term" value="F:monooxygenase activity"/>
    <property type="evidence" value="ECO:0007669"/>
    <property type="project" value="UniProtKB-KW"/>
</dbReference>
<dbReference type="OrthoDB" id="47494at2759"/>
<protein>
    <submittedName>
        <fullName evidence="5">Aromatic-ring hydroxylase-like protein</fullName>
    </submittedName>
</protein>
<dbReference type="InterPro" id="IPR036188">
    <property type="entry name" value="FAD/NAD-bd_sf"/>
</dbReference>
<keyword evidence="1" id="KW-0560">Oxidoreductase</keyword>
<dbReference type="PANTHER" id="PTHR45934:SF2">
    <property type="entry name" value="MONOOXYGENASE 1"/>
    <property type="match status" value="1"/>
</dbReference>
<gene>
    <name evidence="5" type="ORF">CTI12_AA086300</name>
</gene>
<comment type="similarity">
    <text evidence="3">Belongs to the 3-hydroxybenzoate 6-hydroxylase family.</text>
</comment>
<name>A0A2U1P4T1_ARTAN</name>
<accession>A0A2U1P4T1</accession>
<evidence type="ECO:0000256" key="1">
    <source>
        <dbReference type="ARBA" id="ARBA00023002"/>
    </source>
</evidence>
<keyword evidence="2" id="KW-0503">Monooxygenase</keyword>
<dbReference type="AlphaFoldDB" id="A0A2U1P4T1"/>
<dbReference type="PANTHER" id="PTHR45934">
    <property type="entry name" value="FAD/NAD(P)-BINDING OXIDOREDUCTASE FAMILY PROTEIN"/>
    <property type="match status" value="1"/>
</dbReference>
<feature type="domain" description="FAD-binding" evidence="4">
    <location>
        <begin position="5"/>
        <end position="317"/>
    </location>
</feature>
<evidence type="ECO:0000313" key="5">
    <source>
        <dbReference type="EMBL" id="PWA80774.1"/>
    </source>
</evidence>
<dbReference type="Gene3D" id="3.50.50.60">
    <property type="entry name" value="FAD/NAD(P)-binding domain"/>
    <property type="match status" value="1"/>
</dbReference>
<dbReference type="Proteomes" id="UP000245207">
    <property type="component" value="Unassembled WGS sequence"/>
</dbReference>
<dbReference type="GO" id="GO:0071949">
    <property type="term" value="F:FAD binding"/>
    <property type="evidence" value="ECO:0007669"/>
    <property type="project" value="InterPro"/>
</dbReference>
<evidence type="ECO:0000313" key="6">
    <source>
        <dbReference type="Proteomes" id="UP000245207"/>
    </source>
</evidence>
<evidence type="ECO:0000259" key="4">
    <source>
        <dbReference type="Pfam" id="PF01494"/>
    </source>
</evidence>
<evidence type="ECO:0000256" key="3">
    <source>
        <dbReference type="ARBA" id="ARBA00024018"/>
    </source>
</evidence>
<sequence length="396" mass="44244">MEDDEVVIIGAGICGLATALALHRKGIKSVVLEKSDSLRNITGAAIGIWQNGWRALDQLGVADTLRRTAAAIKRDRMVSLDGGRQHDTSIDGEFRSLKRKDLIDTLYAALPPATVKFGCQLESIKIDPNTTKPVLRFIDGSSIMAKVVIGCDGGKSIVANFLNLKATKMFPLCGIRGFTNYRNGHLFDHEFARFRKDNVLVGRIPINGNMVYWFIAQPYVPADKRIWEDPEEIRRTSLEFLSDFPQDVQEMIEYADANSLSFARLRYRAPWDLLTGKFYKGRVVVAGDALHVMGPFLGQGGSAGLEDAVVLARNMAQLGFNRVESGRKVMVHDHEEAFNIFARERRMRVFRLSLQTYLTGMLLGTSSRLKKVIYIVLLVVLFSNTRGHVDYDCGVL</sequence>
<comment type="caution">
    <text evidence="5">The sequence shown here is derived from an EMBL/GenBank/DDBJ whole genome shotgun (WGS) entry which is preliminary data.</text>
</comment>